<accession>A0A327WMW9</accession>
<gene>
    <name evidence="1" type="ORF">LX87_04543</name>
</gene>
<dbReference type="AlphaFoldDB" id="A0A327WMW9"/>
<reference evidence="1 2" key="1">
    <citation type="submission" date="2018-06" db="EMBL/GenBank/DDBJ databases">
        <title>Genomic Encyclopedia of Archaeal and Bacterial Type Strains, Phase II (KMG-II): from individual species to whole genera.</title>
        <authorList>
            <person name="Goeker M."/>
        </authorList>
    </citation>
    <scope>NUCLEOTIDE SEQUENCE [LARGE SCALE GENOMIC DNA]</scope>
    <source>
        <strain evidence="1 2">DSM 21851</strain>
    </source>
</reference>
<organism evidence="1 2">
    <name type="scientific">Larkinella arboricola</name>
    <dbReference type="NCBI Taxonomy" id="643671"/>
    <lineage>
        <taxon>Bacteria</taxon>
        <taxon>Pseudomonadati</taxon>
        <taxon>Bacteroidota</taxon>
        <taxon>Cytophagia</taxon>
        <taxon>Cytophagales</taxon>
        <taxon>Spirosomataceae</taxon>
        <taxon>Larkinella</taxon>
    </lineage>
</organism>
<protein>
    <recommendedName>
        <fullName evidence="3">Guanylate cyclase domain-containing protein</fullName>
    </recommendedName>
</protein>
<sequence>MVTAVETGEVKRDIAYHGDTLNTASRIQGVCNDYGKSFLAFQYLIDRIGGLQYLKTEPLSRVQLKGKAGRVGFVCIERPPGNKTLLRMNPFNPFTNGI</sequence>
<dbReference type="Gene3D" id="3.30.70.1230">
    <property type="entry name" value="Nucleotide cyclase"/>
    <property type="match status" value="1"/>
</dbReference>
<dbReference type="EMBL" id="QLMC01000006">
    <property type="protein sequence ID" value="RAJ93031.1"/>
    <property type="molecule type" value="Genomic_DNA"/>
</dbReference>
<dbReference type="Proteomes" id="UP000248790">
    <property type="component" value="Unassembled WGS sequence"/>
</dbReference>
<dbReference type="OrthoDB" id="9768499at2"/>
<dbReference type="SUPFAM" id="SSF55073">
    <property type="entry name" value="Nucleotide cyclase"/>
    <property type="match status" value="1"/>
</dbReference>
<comment type="caution">
    <text evidence="1">The sequence shown here is derived from an EMBL/GenBank/DDBJ whole genome shotgun (WGS) entry which is preliminary data.</text>
</comment>
<keyword evidence="2" id="KW-1185">Reference proteome</keyword>
<evidence type="ECO:0000313" key="2">
    <source>
        <dbReference type="Proteomes" id="UP000248790"/>
    </source>
</evidence>
<name>A0A327WMW9_LARAB</name>
<dbReference type="RefSeq" id="WP_111630572.1">
    <property type="nucleotide sequence ID" value="NZ_QLMC01000006.1"/>
</dbReference>
<evidence type="ECO:0008006" key="3">
    <source>
        <dbReference type="Google" id="ProtNLM"/>
    </source>
</evidence>
<proteinExistence type="predicted"/>
<dbReference type="InterPro" id="IPR029787">
    <property type="entry name" value="Nucleotide_cyclase"/>
</dbReference>
<evidence type="ECO:0000313" key="1">
    <source>
        <dbReference type="EMBL" id="RAJ93031.1"/>
    </source>
</evidence>